<organism evidence="2 3">
    <name type="scientific">Pseudofulvibacter geojedonensis</name>
    <dbReference type="NCBI Taxonomy" id="1123758"/>
    <lineage>
        <taxon>Bacteria</taxon>
        <taxon>Pseudomonadati</taxon>
        <taxon>Bacteroidota</taxon>
        <taxon>Flavobacteriia</taxon>
        <taxon>Flavobacteriales</taxon>
        <taxon>Flavobacteriaceae</taxon>
        <taxon>Pseudofulvibacter</taxon>
    </lineage>
</organism>
<evidence type="ECO:0008006" key="4">
    <source>
        <dbReference type="Google" id="ProtNLM"/>
    </source>
</evidence>
<name>A0ABW3I2M9_9FLAO</name>
<dbReference type="RefSeq" id="WP_377715526.1">
    <property type="nucleotide sequence ID" value="NZ_JBHTJM010000008.1"/>
</dbReference>
<feature type="signal peptide" evidence="1">
    <location>
        <begin position="1"/>
        <end position="18"/>
    </location>
</feature>
<feature type="chain" id="PRO_5046322187" description="Curlin associated repeat-containing protein" evidence="1">
    <location>
        <begin position="19"/>
        <end position="162"/>
    </location>
</feature>
<gene>
    <name evidence="2" type="ORF">ACFQ1O_08905</name>
</gene>
<evidence type="ECO:0000313" key="2">
    <source>
        <dbReference type="EMBL" id="MFD0964120.1"/>
    </source>
</evidence>
<reference evidence="3" key="1">
    <citation type="journal article" date="2019" name="Int. J. Syst. Evol. Microbiol.">
        <title>The Global Catalogue of Microorganisms (GCM) 10K type strain sequencing project: providing services to taxonomists for standard genome sequencing and annotation.</title>
        <authorList>
            <consortium name="The Broad Institute Genomics Platform"/>
            <consortium name="The Broad Institute Genome Sequencing Center for Infectious Disease"/>
            <person name="Wu L."/>
            <person name="Ma J."/>
        </authorList>
    </citation>
    <scope>NUCLEOTIDE SEQUENCE [LARGE SCALE GENOMIC DNA]</scope>
    <source>
        <strain evidence="3">CCUG 62114</strain>
    </source>
</reference>
<protein>
    <recommendedName>
        <fullName evidence="4">Curlin associated repeat-containing protein</fullName>
    </recommendedName>
</protein>
<evidence type="ECO:0000313" key="3">
    <source>
        <dbReference type="Proteomes" id="UP001596997"/>
    </source>
</evidence>
<proteinExistence type="predicted"/>
<dbReference type="EMBL" id="JBHTJM010000008">
    <property type="protein sequence ID" value="MFD0964120.1"/>
    <property type="molecule type" value="Genomic_DNA"/>
</dbReference>
<sequence length="162" mass="18752">MKRYIVLILIMFFGALTAQNYTNTSSEREQVKSLYILEQVNRVNTTPNYSFNNNVYLRQIGNENLSSVIIESSKSNINILQKGDKNQVHLNIKATEVNENIVQLGNNNFFRDFNRRNNLKHQVDVYQKGDNQQIMMNGANSLSEKIKIRLIGNDKTIYVNSF</sequence>
<keyword evidence="3" id="KW-1185">Reference proteome</keyword>
<keyword evidence="1" id="KW-0732">Signal</keyword>
<comment type="caution">
    <text evidence="2">The sequence shown here is derived from an EMBL/GenBank/DDBJ whole genome shotgun (WGS) entry which is preliminary data.</text>
</comment>
<accession>A0ABW3I2M9</accession>
<evidence type="ECO:0000256" key="1">
    <source>
        <dbReference type="SAM" id="SignalP"/>
    </source>
</evidence>
<dbReference type="Proteomes" id="UP001596997">
    <property type="component" value="Unassembled WGS sequence"/>
</dbReference>